<dbReference type="InterPro" id="IPR036388">
    <property type="entry name" value="WH-like_DNA-bd_sf"/>
</dbReference>
<organism evidence="7 8">
    <name type="scientific">Actinoplanes philippinensis</name>
    <dbReference type="NCBI Taxonomy" id="35752"/>
    <lineage>
        <taxon>Bacteria</taxon>
        <taxon>Bacillati</taxon>
        <taxon>Actinomycetota</taxon>
        <taxon>Actinomycetes</taxon>
        <taxon>Micromonosporales</taxon>
        <taxon>Micromonosporaceae</taxon>
        <taxon>Actinoplanes</taxon>
    </lineage>
</organism>
<evidence type="ECO:0000313" key="8">
    <source>
        <dbReference type="Proteomes" id="UP000199645"/>
    </source>
</evidence>
<dbReference type="Pfam" id="PF03704">
    <property type="entry name" value="BTAD"/>
    <property type="match status" value="1"/>
</dbReference>
<evidence type="ECO:0000256" key="4">
    <source>
        <dbReference type="ARBA" id="ARBA00023163"/>
    </source>
</evidence>
<dbReference type="InterPro" id="IPR029787">
    <property type="entry name" value="Nucleotide_cyclase"/>
</dbReference>
<dbReference type="OrthoDB" id="3208838at2"/>
<keyword evidence="4" id="KW-0804">Transcription</keyword>
<evidence type="ECO:0000256" key="3">
    <source>
        <dbReference type="ARBA" id="ARBA00023125"/>
    </source>
</evidence>
<evidence type="ECO:0000259" key="6">
    <source>
        <dbReference type="PROSITE" id="PS51755"/>
    </source>
</evidence>
<gene>
    <name evidence="7" type="ORF">SAMN05421541_104545</name>
</gene>
<dbReference type="FunFam" id="1.25.40.10:FF:000222">
    <property type="entry name" value="SARP family transcriptional regulator"/>
    <property type="match status" value="1"/>
</dbReference>
<dbReference type="SUPFAM" id="SSF55073">
    <property type="entry name" value="Nucleotide cyclase"/>
    <property type="match status" value="1"/>
</dbReference>
<proteinExistence type="inferred from homology"/>
<comment type="similarity">
    <text evidence="1">Belongs to the AfsR/DnrI/RedD regulatory family.</text>
</comment>
<dbReference type="PANTHER" id="PTHR35807">
    <property type="entry name" value="TRANSCRIPTIONAL REGULATOR REDD-RELATED"/>
    <property type="match status" value="1"/>
</dbReference>
<protein>
    <submittedName>
        <fullName evidence="7">DNA-binding transcriptional activator of the SARP family</fullName>
    </submittedName>
</protein>
<dbReference type="SMART" id="SM00862">
    <property type="entry name" value="Trans_reg_C"/>
    <property type="match status" value="1"/>
</dbReference>
<evidence type="ECO:0000256" key="2">
    <source>
        <dbReference type="ARBA" id="ARBA00023015"/>
    </source>
</evidence>
<accession>A0A1I2EKZ3</accession>
<name>A0A1I2EKZ3_9ACTN</name>
<dbReference type="AlphaFoldDB" id="A0A1I2EKZ3"/>
<dbReference type="PANTHER" id="PTHR35807:SF1">
    <property type="entry name" value="TRANSCRIPTIONAL REGULATOR REDD"/>
    <property type="match status" value="1"/>
</dbReference>
<dbReference type="GO" id="GO:0000160">
    <property type="term" value="P:phosphorelay signal transduction system"/>
    <property type="evidence" value="ECO:0007669"/>
    <property type="project" value="InterPro"/>
</dbReference>
<keyword evidence="2" id="KW-0805">Transcription regulation</keyword>
<keyword evidence="8" id="KW-1185">Reference proteome</keyword>
<dbReference type="InterPro" id="IPR016032">
    <property type="entry name" value="Sig_transdc_resp-reg_C-effctor"/>
</dbReference>
<dbReference type="InterPro" id="IPR041664">
    <property type="entry name" value="AAA_16"/>
</dbReference>
<dbReference type="CDD" id="cd15831">
    <property type="entry name" value="BTAD"/>
    <property type="match status" value="1"/>
</dbReference>
<dbReference type="PROSITE" id="PS51755">
    <property type="entry name" value="OMPR_PHOB"/>
    <property type="match status" value="1"/>
</dbReference>
<feature type="DNA-binding region" description="OmpR/PhoB-type" evidence="5">
    <location>
        <begin position="1"/>
        <end position="95"/>
    </location>
</feature>
<evidence type="ECO:0000256" key="5">
    <source>
        <dbReference type="PROSITE-ProRule" id="PRU01091"/>
    </source>
</evidence>
<dbReference type="InterPro" id="IPR051677">
    <property type="entry name" value="AfsR-DnrI-RedD_regulator"/>
</dbReference>
<dbReference type="InterPro" id="IPR001867">
    <property type="entry name" value="OmpR/PhoB-type_DNA-bd"/>
</dbReference>
<evidence type="ECO:0000256" key="1">
    <source>
        <dbReference type="ARBA" id="ARBA00005820"/>
    </source>
</evidence>
<sequence length="759" mass="81745">MRFGVLGPMEVVHEGSAVPLGGTKQRAALGYLLLRSNRVVATSQLLYALWPADDAPVSARKILQNAVWGLRRVLSAEDAGPVELVTQSPGYKLVVPPEDVDLVQFQTQVDAGRERLAWGEPAAAATMLRQALDLWRGPALADLTEADIVWPELTAVENSRLDALEDYFEARLACGQHQSVLADLETMVCGVNIRERSCQQLMLALYRSGRQADALNVYRRVRATLVEELGLEPGRDLQVLHTAILAQDPALDLDAAAAGEPVVLAAPPVEPVPVRIPAPRIPETSPQAGPVAVDVSARRPVSVLLVSTQVDEESGAAGQPDADALLAGVADDARRHVEQLGGQATAAIGPISMAVFPAGNGQDGAQRAVFAALAVRDHLTEPVGDQTRPPVRFRAAVVTGSALVRYESPAGGALTSATGQVLDRCHALLARAGDSEIRICDETRCDVDDVYRSDRLAQPGEWAVRGLRFDEAAYDGMPLVEREFELSLVCDLLERARYRVTPHLVTILGESGTGKSRFLAELRHVIGGRAHVARFPVSGEVADRAEDDVFALQRELVLALCEVYGDDSTGVRKAKLERALRNLVADPDRNRTLAACLLPYVDPDAGRDHLGDLQTELGAWRQFLEHVPLDRPLVLLIDDLHRAGDDVLTLVNGLADFSDVPLLVVASAQPSLLDVRPGWGGGKRHITTLTLDALSDTAVDRLLDSAEGQAARGVSGWLRQLLGASPDAQPDERRRHLRSLLAMRAPRYLSAKATSCVTG</sequence>
<dbReference type="GO" id="GO:0003677">
    <property type="term" value="F:DNA binding"/>
    <property type="evidence" value="ECO:0007669"/>
    <property type="project" value="UniProtKB-UniRule"/>
</dbReference>
<dbReference type="SUPFAM" id="SSF48452">
    <property type="entry name" value="TPR-like"/>
    <property type="match status" value="1"/>
</dbReference>
<dbReference type="InterPro" id="IPR027417">
    <property type="entry name" value="P-loop_NTPase"/>
</dbReference>
<dbReference type="SUPFAM" id="SSF52540">
    <property type="entry name" value="P-loop containing nucleoside triphosphate hydrolases"/>
    <property type="match status" value="1"/>
</dbReference>
<dbReference type="EMBL" id="FONV01000004">
    <property type="protein sequence ID" value="SFE93439.1"/>
    <property type="molecule type" value="Genomic_DNA"/>
</dbReference>
<reference evidence="7 8" key="1">
    <citation type="submission" date="2016-10" db="EMBL/GenBank/DDBJ databases">
        <authorList>
            <person name="de Groot N.N."/>
        </authorList>
    </citation>
    <scope>NUCLEOTIDE SEQUENCE [LARGE SCALE GENOMIC DNA]</scope>
    <source>
        <strain evidence="7 8">DSM 43019</strain>
    </source>
</reference>
<dbReference type="Gene3D" id="3.30.70.1230">
    <property type="entry name" value="Nucleotide cyclase"/>
    <property type="match status" value="1"/>
</dbReference>
<evidence type="ECO:0000313" key="7">
    <source>
        <dbReference type="EMBL" id="SFE93439.1"/>
    </source>
</evidence>
<dbReference type="Pfam" id="PF13191">
    <property type="entry name" value="AAA_16"/>
    <property type="match status" value="1"/>
</dbReference>
<keyword evidence="3 5" id="KW-0238">DNA-binding</keyword>
<feature type="domain" description="OmpR/PhoB-type" evidence="6">
    <location>
        <begin position="1"/>
        <end position="95"/>
    </location>
</feature>
<dbReference type="STRING" id="35752.SAMN05421541_104545"/>
<dbReference type="InterPro" id="IPR005158">
    <property type="entry name" value="BTAD"/>
</dbReference>
<dbReference type="Gene3D" id="1.10.10.10">
    <property type="entry name" value="Winged helix-like DNA-binding domain superfamily/Winged helix DNA-binding domain"/>
    <property type="match status" value="1"/>
</dbReference>
<dbReference type="InterPro" id="IPR011990">
    <property type="entry name" value="TPR-like_helical_dom_sf"/>
</dbReference>
<dbReference type="GO" id="GO:0006355">
    <property type="term" value="P:regulation of DNA-templated transcription"/>
    <property type="evidence" value="ECO:0007669"/>
    <property type="project" value="InterPro"/>
</dbReference>
<dbReference type="SMART" id="SM01043">
    <property type="entry name" value="BTAD"/>
    <property type="match status" value="1"/>
</dbReference>
<dbReference type="Gene3D" id="1.25.40.10">
    <property type="entry name" value="Tetratricopeptide repeat domain"/>
    <property type="match status" value="1"/>
</dbReference>
<dbReference type="SUPFAM" id="SSF46894">
    <property type="entry name" value="C-terminal effector domain of the bipartite response regulators"/>
    <property type="match status" value="1"/>
</dbReference>
<dbReference type="Proteomes" id="UP000199645">
    <property type="component" value="Unassembled WGS sequence"/>
</dbReference>